<feature type="binding site" evidence="12">
    <location>
        <position position="467"/>
    </location>
    <ligand>
        <name>Zn(2+)</name>
        <dbReference type="ChEBI" id="CHEBI:29105"/>
    </ligand>
</feature>
<dbReference type="InterPro" id="IPR045886">
    <property type="entry name" value="ThiF/MoeB/HesA"/>
</dbReference>
<evidence type="ECO:0000259" key="17">
    <source>
        <dbReference type="Pfam" id="PF14732"/>
    </source>
</evidence>
<dbReference type="Pfam" id="PF14732">
    <property type="entry name" value="UAE_UbL"/>
    <property type="match status" value="1"/>
</dbReference>
<dbReference type="InterPro" id="IPR028077">
    <property type="entry name" value="UAE_UbL_dom"/>
</dbReference>
<feature type="domain" description="THIF-type NAD/FAD binding fold" evidence="15">
    <location>
        <begin position="9"/>
        <end position="433"/>
    </location>
</feature>
<dbReference type="EMBL" id="CP143786">
    <property type="protein sequence ID" value="WVN87996.1"/>
    <property type="molecule type" value="Genomic_DNA"/>
</dbReference>
<keyword evidence="5 9" id="KW-0833">Ubl conjugation pathway</keyword>
<feature type="binding site" evidence="11">
    <location>
        <begin position="60"/>
        <end position="63"/>
    </location>
    <ligand>
        <name>ATP</name>
        <dbReference type="ChEBI" id="CHEBI:30616"/>
    </ligand>
</feature>
<feature type="active site" description="Glycyl thioester intermediate" evidence="10 13">
    <location>
        <position position="179"/>
    </location>
</feature>
<dbReference type="GeneID" id="91087405"/>
<dbReference type="KEGG" id="cdep:91087405"/>
<dbReference type="Gene3D" id="3.50.50.80">
    <property type="entry name" value="Ubiquitin-activating enzyme E1, inactive adenylation domain, subdomain 1"/>
    <property type="match status" value="1"/>
</dbReference>
<evidence type="ECO:0000256" key="9">
    <source>
        <dbReference type="PIRNR" id="PIRNR039133"/>
    </source>
</evidence>
<dbReference type="GO" id="GO:0019948">
    <property type="term" value="F:SUMO activating enzyme activity"/>
    <property type="evidence" value="ECO:0007669"/>
    <property type="project" value="UniProtKB-UniRule"/>
</dbReference>
<dbReference type="Proteomes" id="UP000094043">
    <property type="component" value="Chromosome 3"/>
</dbReference>
<dbReference type="InterPro" id="IPR035985">
    <property type="entry name" value="Ubiquitin-activating_enz"/>
</dbReference>
<keyword evidence="3 9" id="KW-0479">Metal-binding</keyword>
<organism evidence="18 19">
    <name type="scientific">Cryptococcus depauperatus CBS 7841</name>
    <dbReference type="NCBI Taxonomy" id="1295531"/>
    <lineage>
        <taxon>Eukaryota</taxon>
        <taxon>Fungi</taxon>
        <taxon>Dikarya</taxon>
        <taxon>Basidiomycota</taxon>
        <taxon>Agaricomycotina</taxon>
        <taxon>Tremellomycetes</taxon>
        <taxon>Tremellales</taxon>
        <taxon>Cryptococcaceae</taxon>
        <taxon>Cryptococcus</taxon>
    </lineage>
</organism>
<evidence type="ECO:0000256" key="5">
    <source>
        <dbReference type="ARBA" id="ARBA00022786"/>
    </source>
</evidence>
<dbReference type="Pfam" id="PF00899">
    <property type="entry name" value="ThiF"/>
    <property type="match status" value="1"/>
</dbReference>
<dbReference type="InterPro" id="IPR030661">
    <property type="entry name" value="Uba2"/>
</dbReference>
<reference evidence="18" key="2">
    <citation type="journal article" date="2022" name="Elife">
        <title>Obligate sexual reproduction of a homothallic fungus closely related to the Cryptococcus pathogenic species complex.</title>
        <authorList>
            <person name="Passer A.R."/>
            <person name="Clancey S.A."/>
            <person name="Shea T."/>
            <person name="David-Palma M."/>
            <person name="Averette A.F."/>
            <person name="Boekhout T."/>
            <person name="Porcel B.M."/>
            <person name="Nowrousian M."/>
            <person name="Cuomo C.A."/>
            <person name="Sun S."/>
            <person name="Heitman J."/>
            <person name="Coelho M.A."/>
        </authorList>
    </citation>
    <scope>NUCLEOTIDE SEQUENCE</scope>
    <source>
        <strain evidence="18">CBS 7841</strain>
    </source>
</reference>
<dbReference type="InterPro" id="IPR042449">
    <property type="entry name" value="Ub-E1_IAD_1"/>
</dbReference>
<evidence type="ECO:0000256" key="3">
    <source>
        <dbReference type="ARBA" id="ARBA00022723"/>
    </source>
</evidence>
<keyword evidence="6 9" id="KW-0862">Zinc</keyword>
<feature type="binding site" evidence="12">
    <location>
        <position position="167"/>
    </location>
    <ligand>
        <name>Zn(2+)</name>
        <dbReference type="ChEBI" id="CHEBI:29105"/>
    </ligand>
</feature>
<evidence type="ECO:0000256" key="1">
    <source>
        <dbReference type="ARBA" id="ARBA00004718"/>
    </source>
</evidence>
<dbReference type="GO" id="GO:0005524">
    <property type="term" value="F:ATP binding"/>
    <property type="evidence" value="ECO:0007669"/>
    <property type="project" value="UniProtKB-UniRule"/>
</dbReference>
<feature type="region of interest" description="Disordered" evidence="14">
    <location>
        <begin position="609"/>
        <end position="632"/>
    </location>
</feature>
<evidence type="ECO:0000313" key="18">
    <source>
        <dbReference type="EMBL" id="WVN87996.1"/>
    </source>
</evidence>
<dbReference type="GO" id="GO:0016925">
    <property type="term" value="P:protein sumoylation"/>
    <property type="evidence" value="ECO:0007669"/>
    <property type="project" value="UniProtKB-UniRule"/>
</dbReference>
<dbReference type="PANTHER" id="PTHR10953">
    <property type="entry name" value="UBIQUITIN-ACTIVATING ENZYME E1"/>
    <property type="match status" value="1"/>
</dbReference>
<evidence type="ECO:0000256" key="7">
    <source>
        <dbReference type="ARBA" id="ARBA00022840"/>
    </source>
</evidence>
<protein>
    <recommendedName>
        <fullName evidence="8 9">Ubiquitin-activating enzyme E1-like</fullName>
    </recommendedName>
</protein>
<dbReference type="GO" id="GO:0046872">
    <property type="term" value="F:metal ion binding"/>
    <property type="evidence" value="ECO:0007669"/>
    <property type="project" value="UniProtKB-KW"/>
</dbReference>
<dbReference type="PANTHER" id="PTHR10953:SF5">
    <property type="entry name" value="SUMO-ACTIVATING ENZYME SUBUNIT 2"/>
    <property type="match status" value="1"/>
</dbReference>
<feature type="domain" description="Ubiquitin-activating enzyme SCCH" evidence="16">
    <location>
        <begin position="322"/>
        <end position="396"/>
    </location>
</feature>
<reference evidence="18" key="3">
    <citation type="submission" date="2024-01" db="EMBL/GenBank/DDBJ databases">
        <authorList>
            <person name="Coelho M.A."/>
            <person name="David-Palma M."/>
            <person name="Shea T."/>
            <person name="Sun S."/>
            <person name="Cuomo C.A."/>
            <person name="Heitman J."/>
        </authorList>
    </citation>
    <scope>NUCLEOTIDE SEQUENCE</scope>
    <source>
        <strain evidence="18">CBS 7841</strain>
    </source>
</reference>
<dbReference type="Pfam" id="PF10585">
    <property type="entry name" value="UBA_E1_SCCH"/>
    <property type="match status" value="1"/>
</dbReference>
<dbReference type="RefSeq" id="XP_066068696.1">
    <property type="nucleotide sequence ID" value="XM_066212599.1"/>
</dbReference>
<reference evidence="18" key="1">
    <citation type="submission" date="2016-06" db="EMBL/GenBank/DDBJ databases">
        <authorList>
            <person name="Cuomo C."/>
            <person name="Litvintseva A."/>
            <person name="Heitman J."/>
            <person name="Chen Y."/>
            <person name="Sun S."/>
            <person name="Springer D."/>
            <person name="Dromer F."/>
            <person name="Young S."/>
            <person name="Zeng Q."/>
            <person name="Chapman S."/>
            <person name="Gujja S."/>
            <person name="Saif S."/>
            <person name="Birren B."/>
        </authorList>
    </citation>
    <scope>NUCLEOTIDE SEQUENCE</scope>
    <source>
        <strain evidence="18">CBS 7841</strain>
    </source>
</reference>
<evidence type="ECO:0000259" key="16">
    <source>
        <dbReference type="Pfam" id="PF10585"/>
    </source>
</evidence>
<evidence type="ECO:0000259" key="15">
    <source>
        <dbReference type="Pfam" id="PF00899"/>
    </source>
</evidence>
<comment type="pathway">
    <text evidence="1 9">Protein modification; protein sumoylation.</text>
</comment>
<feature type="binding site" evidence="12">
    <location>
        <position position="464"/>
    </location>
    <ligand>
        <name>Zn(2+)</name>
        <dbReference type="ChEBI" id="CHEBI:29105"/>
    </ligand>
</feature>
<dbReference type="InterPro" id="IPR033127">
    <property type="entry name" value="UBQ-activ_enz_E1_Cys_AS"/>
</dbReference>
<proteinExistence type="inferred from homology"/>
<dbReference type="PIRSF" id="PIRSF039133">
    <property type="entry name" value="SUMO_E1B"/>
    <property type="match status" value="1"/>
</dbReference>
<evidence type="ECO:0000256" key="10">
    <source>
        <dbReference type="PIRSR" id="PIRSR039133-1"/>
    </source>
</evidence>
<dbReference type="InterPro" id="IPR000594">
    <property type="entry name" value="ThiF_NAD_FAD-bd"/>
</dbReference>
<evidence type="ECO:0000256" key="11">
    <source>
        <dbReference type="PIRSR" id="PIRSR039133-2"/>
    </source>
</evidence>
<evidence type="ECO:0000313" key="19">
    <source>
        <dbReference type="Proteomes" id="UP000094043"/>
    </source>
</evidence>
<dbReference type="SUPFAM" id="SSF69572">
    <property type="entry name" value="Activating enzymes of the ubiquitin-like proteins"/>
    <property type="match status" value="1"/>
</dbReference>
<dbReference type="InterPro" id="IPR023318">
    <property type="entry name" value="Ub_act_enz_dom_a_sf"/>
</dbReference>
<evidence type="ECO:0000256" key="4">
    <source>
        <dbReference type="ARBA" id="ARBA00022741"/>
    </source>
</evidence>
<feature type="binding site" evidence="11">
    <location>
        <begin position="28"/>
        <end position="33"/>
    </location>
    <ligand>
        <name>ATP</name>
        <dbReference type="ChEBI" id="CHEBI:30616"/>
    </ligand>
</feature>
<feature type="binding site" evidence="12">
    <location>
        <position position="164"/>
    </location>
    <ligand>
        <name>Zn(2+)</name>
        <dbReference type="ChEBI" id="CHEBI:29105"/>
    </ligand>
</feature>
<evidence type="ECO:0000256" key="8">
    <source>
        <dbReference type="ARBA" id="ARBA00073512"/>
    </source>
</evidence>
<evidence type="ECO:0000256" key="14">
    <source>
        <dbReference type="SAM" id="MobiDB-lite"/>
    </source>
</evidence>
<dbReference type="Gene3D" id="3.10.290.20">
    <property type="entry name" value="Ubiquitin-like 2 activating enzyme e1b. Chain: B, domain 3"/>
    <property type="match status" value="1"/>
</dbReference>
<keyword evidence="4 9" id="KW-0547">Nucleotide-binding</keyword>
<evidence type="ECO:0000256" key="2">
    <source>
        <dbReference type="ARBA" id="ARBA00005673"/>
    </source>
</evidence>
<evidence type="ECO:0000256" key="13">
    <source>
        <dbReference type="PROSITE-ProRule" id="PRU10132"/>
    </source>
</evidence>
<dbReference type="GO" id="GO:0031510">
    <property type="term" value="C:SUMO activating enzyme complex"/>
    <property type="evidence" value="ECO:0007669"/>
    <property type="project" value="UniProtKB-UniRule"/>
</dbReference>
<dbReference type="FunFam" id="3.50.50.80:FF:000004">
    <property type="entry name" value="Ubiquitin-activating enzyme E1-like"/>
    <property type="match status" value="1"/>
</dbReference>
<dbReference type="Gene3D" id="1.10.10.520">
    <property type="entry name" value="Ubiquitin activating enzymes (Uba3). Chain: B, domain 2"/>
    <property type="match status" value="1"/>
</dbReference>
<evidence type="ECO:0000256" key="6">
    <source>
        <dbReference type="ARBA" id="ARBA00022833"/>
    </source>
</evidence>
<feature type="compositionally biased region" description="Basic and acidic residues" evidence="14">
    <location>
        <begin position="618"/>
        <end position="631"/>
    </location>
</feature>
<dbReference type="PROSITE" id="PS00865">
    <property type="entry name" value="UBIQUITIN_ACTIVAT_2"/>
    <property type="match status" value="1"/>
</dbReference>
<keyword evidence="7 9" id="KW-0067">ATP-binding</keyword>
<feature type="domain" description="Ubiquitin/SUMO-activating enzyme ubiquitin-like" evidence="17">
    <location>
        <begin position="475"/>
        <end position="551"/>
    </location>
</feature>
<feature type="binding site" evidence="11">
    <location>
        <begin position="123"/>
        <end position="128"/>
    </location>
    <ligand>
        <name>ATP</name>
        <dbReference type="ChEBI" id="CHEBI:30616"/>
    </ligand>
</feature>
<keyword evidence="19" id="KW-1185">Reference proteome</keyword>
<evidence type="ECO:0000256" key="12">
    <source>
        <dbReference type="PIRSR" id="PIRSR039133-3"/>
    </source>
</evidence>
<gene>
    <name evidence="18" type="ORF">L203_103194</name>
</gene>
<dbReference type="FunFam" id="1.10.10.520:FF:000011">
    <property type="entry name" value="Ubiquitin-activating enzyme E1-like"/>
    <property type="match status" value="1"/>
</dbReference>
<name>A0AAJ8JT60_9TREE</name>
<sequence>MPRSTYTQALLGAELYEKVRSARVLVVGAGGIGSELLKNLVMVGFADIEIIDLDTIDLSNLNRQFLFRKPDISKPKALVAASTAHSFNPNSGIKINARHGNVKESVNDLEWIKGFELVMSALDNMDARRHVNKLCQAAGVPLVESGTAGYLGQVSPMIKDQTECFDCVPKPAPKAFPVCTIRSTPSEPIHCIVWGKNYLFNKLFGEDDEDMEIDELNRAKANGNNAEEIENLKQETQAFREVKNSLAKKHGPQEVFQKVFSDDVNRLLGMEDMWNKEGRVKPVPLNYKEIMYGTFVVPPLRNARSNGRLENSNKSIGKAATEHKNQLRDQKELSLKENLEIFISSCKRLSARVVASPNTPLSFDKDDDDTLDFVLATANLRATSYGIPTKTRFQVKEMAGNIIPAIATTNAIIAGLIVMQSLNILSHDQSSTSSHTIPVRNVFLRIEPARPLGSYVPSPPDPTCSVCRDVYVPFKVDTSKTTLGDFVNDVVKIWLEKAEFEGGAKMVEWTVFEGGRLLADPDFEDNFERTLEDLNVGSGKFLTVRDEDAKFRPVHFCICKPHSNATLPYILPSEKPKIPLAPAKLEQISSEESDVTDSILVKTTSKGIPNTVAGLKRSSSEHEDGKSEELKRRRLNVVDEDDDFEIL</sequence>
<dbReference type="InterPro" id="IPR019572">
    <property type="entry name" value="UBA_E1_SCCH"/>
</dbReference>
<comment type="subunit">
    <text evidence="9">Heterodimer.</text>
</comment>
<accession>A0AAJ8JT60</accession>
<feature type="binding site" evidence="11">
    <location>
        <position position="76"/>
    </location>
    <ligand>
        <name>ATP</name>
        <dbReference type="ChEBI" id="CHEBI:30616"/>
    </ligand>
</feature>
<dbReference type="GO" id="GO:0005737">
    <property type="term" value="C:cytoplasm"/>
    <property type="evidence" value="ECO:0007669"/>
    <property type="project" value="TreeGrafter"/>
</dbReference>
<comment type="similarity">
    <text evidence="2 9">Belongs to the ubiquitin-activating E1 family.</text>
</comment>
<dbReference type="AlphaFoldDB" id="A0AAJ8JT60"/>
<feature type="binding site" evidence="11">
    <location>
        <position position="52"/>
    </location>
    <ligand>
        <name>ATP</name>
        <dbReference type="ChEBI" id="CHEBI:30616"/>
    </ligand>
</feature>